<evidence type="ECO:0000313" key="2">
    <source>
        <dbReference type="Proteomes" id="UP001274830"/>
    </source>
</evidence>
<dbReference type="EMBL" id="JAUTXT010000023">
    <property type="protein sequence ID" value="KAK3673751.1"/>
    <property type="molecule type" value="Genomic_DNA"/>
</dbReference>
<evidence type="ECO:0000313" key="1">
    <source>
        <dbReference type="EMBL" id="KAK3673751.1"/>
    </source>
</evidence>
<dbReference type="AlphaFoldDB" id="A0AAE0WL75"/>
<organism evidence="1 2">
    <name type="scientific">Recurvomyces mirabilis</name>
    <dbReference type="NCBI Taxonomy" id="574656"/>
    <lineage>
        <taxon>Eukaryota</taxon>
        <taxon>Fungi</taxon>
        <taxon>Dikarya</taxon>
        <taxon>Ascomycota</taxon>
        <taxon>Pezizomycotina</taxon>
        <taxon>Dothideomycetes</taxon>
        <taxon>Dothideomycetidae</taxon>
        <taxon>Mycosphaerellales</taxon>
        <taxon>Teratosphaeriaceae</taxon>
        <taxon>Recurvomyces</taxon>
    </lineage>
</organism>
<sequence>MTSASDLAAMQETQVQPADNTAINIDAASNTREPHILAMPPELRLMIYDYIFANQLEAVSKEETAATARKALQPDLLHICQIIRREATAKYSRLLDDTYVVHAQRLEAEIQSFKDEAARSNLLGPRRGRLMWLWWRSMRSQELGEGVRALAKAITKLRALMSLGDVSHHSRRTRMHSKVASRASRPSRVVYEPRVLEAKSASTSRRYRER</sequence>
<comment type="caution">
    <text evidence="1">The sequence shown here is derived from an EMBL/GenBank/DDBJ whole genome shotgun (WGS) entry which is preliminary data.</text>
</comment>
<keyword evidence="2" id="KW-1185">Reference proteome</keyword>
<name>A0AAE0WL75_9PEZI</name>
<proteinExistence type="predicted"/>
<gene>
    <name evidence="1" type="ORF">LTR78_006304</name>
</gene>
<accession>A0AAE0WL75</accession>
<dbReference type="Proteomes" id="UP001274830">
    <property type="component" value="Unassembled WGS sequence"/>
</dbReference>
<protein>
    <submittedName>
        <fullName evidence="1">Uncharacterized protein</fullName>
    </submittedName>
</protein>
<reference evidence="1" key="1">
    <citation type="submission" date="2023-07" db="EMBL/GenBank/DDBJ databases">
        <title>Black Yeasts Isolated from many extreme environments.</title>
        <authorList>
            <person name="Coleine C."/>
            <person name="Stajich J.E."/>
            <person name="Selbmann L."/>
        </authorList>
    </citation>
    <scope>NUCLEOTIDE SEQUENCE</scope>
    <source>
        <strain evidence="1">CCFEE 5485</strain>
    </source>
</reference>